<dbReference type="Proteomes" id="UP000010795">
    <property type="component" value="Chromosome"/>
</dbReference>
<proteinExistence type="predicted"/>
<gene>
    <name evidence="1" type="ordered locus">Theco_3706</name>
</gene>
<evidence type="ECO:0000313" key="2">
    <source>
        <dbReference type="Proteomes" id="UP000010795"/>
    </source>
</evidence>
<dbReference type="OrthoDB" id="2899658at2"/>
<dbReference type="STRING" id="717605.Theco_3706"/>
<dbReference type="KEGG" id="tco:Theco_3706"/>
<accession>L0EKD0</accession>
<evidence type="ECO:0000313" key="1">
    <source>
        <dbReference type="EMBL" id="AGA59725.1"/>
    </source>
</evidence>
<name>L0EKD0_THECK</name>
<reference evidence="2" key="1">
    <citation type="submission" date="2012-01" db="EMBL/GenBank/DDBJ databases">
        <title>Complete sequence of chromosome of Thermobacillus composti KWC4.</title>
        <authorList>
            <person name="Lucas S."/>
            <person name="Han J."/>
            <person name="Lapidus A."/>
            <person name="Cheng J.-F."/>
            <person name="Goodwin L."/>
            <person name="Pitluck S."/>
            <person name="Peters L."/>
            <person name="Ovchinnikova G."/>
            <person name="Teshima H."/>
            <person name="Detter J.C."/>
            <person name="Han C."/>
            <person name="Tapia R."/>
            <person name="Land M."/>
            <person name="Hauser L."/>
            <person name="Kyrpides N."/>
            <person name="Ivanova N."/>
            <person name="Pagani I."/>
            <person name="Anderson I."/>
            <person name="Woyke T."/>
        </authorList>
    </citation>
    <scope>NUCLEOTIDE SEQUENCE [LARGE SCALE GENOMIC DNA]</scope>
    <source>
        <strain evidence="2">DSM 18247 / JCM 13945 / KWC4</strain>
    </source>
</reference>
<dbReference type="eggNOG" id="ENOG5030A2V">
    <property type="taxonomic scope" value="Bacteria"/>
</dbReference>
<dbReference type="AlphaFoldDB" id="L0EKD0"/>
<dbReference type="Pfam" id="PF10676">
    <property type="entry name" value="gerPA"/>
    <property type="match status" value="1"/>
</dbReference>
<dbReference type="EMBL" id="CP003255">
    <property type="protein sequence ID" value="AGA59725.1"/>
    <property type="molecule type" value="Genomic_DNA"/>
</dbReference>
<dbReference type="InterPro" id="IPR019618">
    <property type="entry name" value="Spore_germination_GerPA"/>
</dbReference>
<keyword evidence="2" id="KW-1185">Reference proteome</keyword>
<dbReference type="RefSeq" id="WP_015256447.1">
    <property type="nucleotide sequence ID" value="NC_019897.1"/>
</dbReference>
<dbReference type="HOGENOM" id="CLU_177527_1_0_9"/>
<sequence length="69" mass="7543">MPTVNNIFNLKITSVSHNGSINFGNTLHRQMTVDQKFNGSTVLIGDGSLSLNRILSNVTDPDLQDQVNT</sequence>
<protein>
    <submittedName>
        <fullName evidence="1">Spore germination protein gerPA/gerPF</fullName>
    </submittedName>
</protein>
<organism evidence="1 2">
    <name type="scientific">Thermobacillus composti (strain DSM 18247 / JCM 13945 / KWC4)</name>
    <dbReference type="NCBI Taxonomy" id="717605"/>
    <lineage>
        <taxon>Bacteria</taxon>
        <taxon>Bacillati</taxon>
        <taxon>Bacillota</taxon>
        <taxon>Bacilli</taxon>
        <taxon>Bacillales</taxon>
        <taxon>Paenibacillaceae</taxon>
        <taxon>Thermobacillus</taxon>
    </lineage>
</organism>